<dbReference type="Proteomes" id="UP000019374">
    <property type="component" value="Unassembled WGS sequence"/>
</dbReference>
<keyword evidence="4" id="KW-1133">Transmembrane helix</keyword>
<sequence>MHFAYPPRKNSNPPLFRPRSTRLSLLRRSRLRTIALVFLACVAAAYFLFGSSKPSLYHERVPSGSPPVVLVTVIDPTTWDNAYLNTVKENREKYAAKHGYEAMVVKAFDYDSHGAPPSWAKVVAMRHALSKYPDCNFIWYLDQNAFIMDPTKSLESLVLETKTLETLMIKDYPVVPPDSIIKTFSHLRGQDADFIVSQDKDSLVHTSEHIVQWHPTVLSKLALVPQRTFAAYSKAELGDSYQKGDFVVLFPDCKPTGPQSCETESKRYLADWRSALGLR</sequence>
<dbReference type="GO" id="GO:0000009">
    <property type="term" value="F:alpha-1,6-mannosyltransferase activity"/>
    <property type="evidence" value="ECO:0007669"/>
    <property type="project" value="TreeGrafter"/>
</dbReference>
<feature type="transmembrane region" description="Helical" evidence="4">
    <location>
        <begin position="31"/>
        <end position="49"/>
    </location>
</feature>
<dbReference type="HOGENOM" id="CLU_021434_2_1_1"/>
<dbReference type="PANTHER" id="PTHR31306">
    <property type="entry name" value="ALPHA-1,6-MANNOSYLTRANSFERASE MNN11-RELATED"/>
    <property type="match status" value="1"/>
</dbReference>
<evidence type="ECO:0000313" key="5">
    <source>
        <dbReference type="EMBL" id="EQL02314.1"/>
    </source>
</evidence>
<comment type="similarity">
    <text evidence="1">Belongs to the glycosyltransferase 34 family.</text>
</comment>
<evidence type="ECO:0000256" key="4">
    <source>
        <dbReference type="SAM" id="Phobius"/>
    </source>
</evidence>
<dbReference type="PANTHER" id="PTHR31306:SF10">
    <property type="entry name" value="ALPHA-1,6-MANNOSYLTRANSFERASE MNN11-RELATED"/>
    <property type="match status" value="1"/>
</dbReference>
<dbReference type="InterPro" id="IPR008630">
    <property type="entry name" value="Glyco_trans_34"/>
</dbReference>
<keyword evidence="4" id="KW-0472">Membrane</keyword>
<evidence type="ECO:0000256" key="1">
    <source>
        <dbReference type="ARBA" id="ARBA00005664"/>
    </source>
</evidence>
<dbReference type="Gene3D" id="3.90.550.10">
    <property type="entry name" value="Spore Coat Polysaccharide Biosynthesis Protein SpsA, Chain A"/>
    <property type="match status" value="1"/>
</dbReference>
<protein>
    <submittedName>
        <fullName evidence="5">Alpha-1,2-galactosyltransferase-like protein</fullName>
    </submittedName>
</protein>
<keyword evidence="3 5" id="KW-0808">Transferase</keyword>
<accession>T5AI89</accession>
<dbReference type="GO" id="GO:0000136">
    <property type="term" value="C:mannan polymerase complex"/>
    <property type="evidence" value="ECO:0007669"/>
    <property type="project" value="TreeGrafter"/>
</dbReference>
<dbReference type="eggNOG" id="KOG4748">
    <property type="taxonomic scope" value="Eukaryota"/>
</dbReference>
<proteinExistence type="inferred from homology"/>
<dbReference type="EMBL" id="KE652322">
    <property type="protein sequence ID" value="EQL02314.1"/>
    <property type="molecule type" value="Genomic_DNA"/>
</dbReference>
<dbReference type="Pfam" id="PF05637">
    <property type="entry name" value="Glyco_transf_34"/>
    <property type="match status" value="2"/>
</dbReference>
<dbReference type="AlphaFoldDB" id="T5AI89"/>
<keyword evidence="4" id="KW-0812">Transmembrane</keyword>
<dbReference type="GO" id="GO:0006487">
    <property type="term" value="P:protein N-linked glycosylation"/>
    <property type="evidence" value="ECO:0007669"/>
    <property type="project" value="TreeGrafter"/>
</dbReference>
<name>T5AI89_OPHSC</name>
<dbReference type="InterPro" id="IPR029044">
    <property type="entry name" value="Nucleotide-diphossugar_trans"/>
</dbReference>
<keyword evidence="2 5" id="KW-0328">Glycosyltransferase</keyword>
<evidence type="ECO:0000313" key="6">
    <source>
        <dbReference type="Proteomes" id="UP000019374"/>
    </source>
</evidence>
<evidence type="ECO:0000256" key="2">
    <source>
        <dbReference type="ARBA" id="ARBA00022676"/>
    </source>
</evidence>
<gene>
    <name evidence="5" type="ORF">OCS_01987</name>
</gene>
<organism evidence="5 6">
    <name type="scientific">Ophiocordyceps sinensis (strain Co18 / CGMCC 3.14243)</name>
    <name type="common">Yarsagumba caterpillar fungus</name>
    <name type="synonym">Hirsutella sinensis</name>
    <dbReference type="NCBI Taxonomy" id="911162"/>
    <lineage>
        <taxon>Eukaryota</taxon>
        <taxon>Fungi</taxon>
        <taxon>Dikarya</taxon>
        <taxon>Ascomycota</taxon>
        <taxon>Pezizomycotina</taxon>
        <taxon>Sordariomycetes</taxon>
        <taxon>Hypocreomycetidae</taxon>
        <taxon>Hypocreales</taxon>
        <taxon>Ophiocordycipitaceae</taxon>
        <taxon>Ophiocordyceps</taxon>
    </lineage>
</organism>
<reference evidence="5 6" key="1">
    <citation type="journal article" date="2013" name="Chin. Sci. Bull.">
        <title>Genome survey uncovers the secrets of sex and lifestyle in caterpillar fungus.</title>
        <authorList>
            <person name="Hu X."/>
            <person name="Zhang Y."/>
            <person name="Xiao G."/>
            <person name="Zheng P."/>
            <person name="Xia Y."/>
            <person name="Zhang X."/>
            <person name="St Leger R.J."/>
            <person name="Liu X."/>
            <person name="Wang C."/>
        </authorList>
    </citation>
    <scope>NUCLEOTIDE SEQUENCE [LARGE SCALE GENOMIC DNA]</scope>
    <source>
        <strain evidence="6">Co18 / CGMCC 3.14243</strain>
        <tissue evidence="5">Fruit-body</tissue>
    </source>
</reference>
<dbReference type="OrthoDB" id="205108at2759"/>
<evidence type="ECO:0000256" key="3">
    <source>
        <dbReference type="ARBA" id="ARBA00022679"/>
    </source>
</evidence>